<evidence type="ECO:0000313" key="3">
    <source>
        <dbReference type="Proteomes" id="UP000248079"/>
    </source>
</evidence>
<dbReference type="InterPro" id="IPR036873">
    <property type="entry name" value="Rhodanese-like_dom_sf"/>
</dbReference>
<dbReference type="SMART" id="SM00450">
    <property type="entry name" value="RHOD"/>
    <property type="match status" value="1"/>
</dbReference>
<evidence type="ECO:0000259" key="1">
    <source>
        <dbReference type="PROSITE" id="PS50206"/>
    </source>
</evidence>
<evidence type="ECO:0000313" key="2">
    <source>
        <dbReference type="EMBL" id="PXY01462.1"/>
    </source>
</evidence>
<name>A0A2V3ZYB3_9BACT</name>
<reference evidence="2 3" key="1">
    <citation type="submission" date="2018-05" db="EMBL/GenBank/DDBJ databases">
        <title>Marinifilum breve JC075T sp. nov., a marine bacterium isolated from Yongle Blue Hole in the South China Sea.</title>
        <authorList>
            <person name="Fu T."/>
        </authorList>
    </citation>
    <scope>NUCLEOTIDE SEQUENCE [LARGE SCALE GENOMIC DNA]</scope>
    <source>
        <strain evidence="2 3">JC075</strain>
    </source>
</reference>
<comment type="caution">
    <text evidence="2">The sequence shown here is derived from an EMBL/GenBank/DDBJ whole genome shotgun (WGS) entry which is preliminary data.</text>
</comment>
<proteinExistence type="predicted"/>
<sequence>MNLILLIVSVVAVGFGVYWYFIHVPNYFAYVSSEGEDLKEFLNPDRLLELTQEQQDDIWILDVREEEYFLMGHIPNAKSFPHHDVEKWYSKIPKDKALILYCDLTIKTQNVIIFLEEKGYTKMLNWGKYKRWNHKETVEETISI</sequence>
<dbReference type="AlphaFoldDB" id="A0A2V3ZYB3"/>
<dbReference type="Pfam" id="PF00581">
    <property type="entry name" value="Rhodanese"/>
    <property type="match status" value="1"/>
</dbReference>
<gene>
    <name evidence="2" type="ORF">DF185_08225</name>
</gene>
<dbReference type="EMBL" id="QFLI01000003">
    <property type="protein sequence ID" value="PXY01462.1"/>
    <property type="molecule type" value="Genomic_DNA"/>
</dbReference>
<dbReference type="InterPro" id="IPR001763">
    <property type="entry name" value="Rhodanese-like_dom"/>
</dbReference>
<dbReference type="SUPFAM" id="SSF52821">
    <property type="entry name" value="Rhodanese/Cell cycle control phosphatase"/>
    <property type="match status" value="1"/>
</dbReference>
<dbReference type="PANTHER" id="PTHR43031">
    <property type="entry name" value="FAD-DEPENDENT OXIDOREDUCTASE"/>
    <property type="match status" value="1"/>
</dbReference>
<dbReference type="CDD" id="cd00158">
    <property type="entry name" value="RHOD"/>
    <property type="match status" value="1"/>
</dbReference>
<protein>
    <recommendedName>
        <fullName evidence="1">Rhodanese domain-containing protein</fullName>
    </recommendedName>
</protein>
<organism evidence="2 3">
    <name type="scientific">Marinifilum breve</name>
    <dbReference type="NCBI Taxonomy" id="2184082"/>
    <lineage>
        <taxon>Bacteria</taxon>
        <taxon>Pseudomonadati</taxon>
        <taxon>Bacteroidota</taxon>
        <taxon>Bacteroidia</taxon>
        <taxon>Marinilabiliales</taxon>
        <taxon>Marinifilaceae</taxon>
    </lineage>
</organism>
<dbReference type="PANTHER" id="PTHR43031:SF16">
    <property type="entry name" value="OXIDOREDUCTASE"/>
    <property type="match status" value="1"/>
</dbReference>
<dbReference type="InterPro" id="IPR050229">
    <property type="entry name" value="GlpE_sulfurtransferase"/>
</dbReference>
<dbReference type="RefSeq" id="WP_110360275.1">
    <property type="nucleotide sequence ID" value="NZ_QFLI01000003.1"/>
</dbReference>
<dbReference type="Gene3D" id="3.40.250.10">
    <property type="entry name" value="Rhodanese-like domain"/>
    <property type="match status" value="1"/>
</dbReference>
<accession>A0A2V3ZYB3</accession>
<dbReference type="Proteomes" id="UP000248079">
    <property type="component" value="Unassembled WGS sequence"/>
</dbReference>
<feature type="domain" description="Rhodanese" evidence="1">
    <location>
        <begin position="54"/>
        <end position="135"/>
    </location>
</feature>
<dbReference type="PROSITE" id="PS50206">
    <property type="entry name" value="RHODANESE_3"/>
    <property type="match status" value="1"/>
</dbReference>
<dbReference type="OrthoDB" id="9808735at2"/>
<keyword evidence="3" id="KW-1185">Reference proteome</keyword>